<comment type="cofactor">
    <cofactor evidence="1">
        <name>thiamine diphosphate</name>
        <dbReference type="ChEBI" id="CHEBI:58937"/>
    </cofactor>
</comment>
<dbReference type="GO" id="GO:0005634">
    <property type="term" value="C:nucleus"/>
    <property type="evidence" value="ECO:0007669"/>
    <property type="project" value="TreeGrafter"/>
</dbReference>
<evidence type="ECO:0000256" key="1">
    <source>
        <dbReference type="ARBA" id="ARBA00001964"/>
    </source>
</evidence>
<keyword evidence="2" id="KW-0808">Transferase</keyword>
<feature type="domain" description="Transketolase N-terminal" evidence="5">
    <location>
        <begin position="35"/>
        <end position="121"/>
    </location>
</feature>
<dbReference type="PROSITE" id="PS00801">
    <property type="entry name" value="TRANSKETOLASE_1"/>
    <property type="match status" value="1"/>
</dbReference>
<dbReference type="OrthoDB" id="10267175at2759"/>
<dbReference type="PANTHER" id="PTHR43522:SF6">
    <property type="entry name" value="TRANSKETOLASE-LIKE PYRIMIDINE-BINDING DOMAIN-CONTAINING PROTEIN-RELATED"/>
    <property type="match status" value="1"/>
</dbReference>
<dbReference type="GO" id="GO:0004802">
    <property type="term" value="F:transketolase activity"/>
    <property type="evidence" value="ECO:0007669"/>
    <property type="project" value="TreeGrafter"/>
</dbReference>
<keyword evidence="3" id="KW-0479">Metal-binding</keyword>
<dbReference type="Proteomes" id="UP000285084">
    <property type="component" value="Unassembled WGS sequence"/>
</dbReference>
<dbReference type="VEuPathDB" id="FungiDB:FOMG_13677"/>
<dbReference type="SUPFAM" id="SSF52518">
    <property type="entry name" value="Thiamin diphosphate-binding fold (THDP-binding)"/>
    <property type="match status" value="1"/>
</dbReference>
<gene>
    <name evidence="6" type="ORF">BFJ69_g16033</name>
</gene>
<name>A0A420NHK4_FUSOX</name>
<keyword evidence="4" id="KW-0786">Thiamine pyrophosphate</keyword>
<evidence type="ECO:0000256" key="3">
    <source>
        <dbReference type="ARBA" id="ARBA00022723"/>
    </source>
</evidence>
<dbReference type="Gene3D" id="3.40.50.970">
    <property type="match status" value="1"/>
</dbReference>
<dbReference type="GO" id="GO:0046872">
    <property type="term" value="F:metal ion binding"/>
    <property type="evidence" value="ECO:0007669"/>
    <property type="project" value="UniProtKB-KW"/>
</dbReference>
<dbReference type="VEuPathDB" id="FungiDB:HZS61_016637"/>
<dbReference type="GO" id="GO:0005829">
    <property type="term" value="C:cytosol"/>
    <property type="evidence" value="ECO:0007669"/>
    <property type="project" value="TreeGrafter"/>
</dbReference>
<organism evidence="6 7">
    <name type="scientific">Fusarium oxysporum</name>
    <name type="common">Fusarium vascular wilt</name>
    <dbReference type="NCBI Taxonomy" id="5507"/>
    <lineage>
        <taxon>Eukaryota</taxon>
        <taxon>Fungi</taxon>
        <taxon>Dikarya</taxon>
        <taxon>Ascomycota</taxon>
        <taxon>Pezizomycotina</taxon>
        <taxon>Sordariomycetes</taxon>
        <taxon>Hypocreomycetidae</taxon>
        <taxon>Hypocreales</taxon>
        <taxon>Nectriaceae</taxon>
        <taxon>Fusarium</taxon>
        <taxon>Fusarium oxysporum species complex</taxon>
    </lineage>
</organism>
<dbReference type="VEuPathDB" id="FungiDB:FOXG_11576"/>
<comment type="caution">
    <text evidence="6">The sequence shown here is derived from an EMBL/GenBank/DDBJ whole genome shotgun (WGS) entry which is preliminary data.</text>
</comment>
<evidence type="ECO:0000259" key="5">
    <source>
        <dbReference type="Pfam" id="PF00456"/>
    </source>
</evidence>
<dbReference type="VEuPathDB" id="FungiDB:FOZG_11679"/>
<evidence type="ECO:0000256" key="4">
    <source>
        <dbReference type="ARBA" id="ARBA00023052"/>
    </source>
</evidence>
<dbReference type="InterPro" id="IPR029061">
    <property type="entry name" value="THDP-binding"/>
</dbReference>
<dbReference type="InterPro" id="IPR049557">
    <property type="entry name" value="Transketolase_CS"/>
</dbReference>
<proteinExistence type="predicted"/>
<dbReference type="PANTHER" id="PTHR43522">
    <property type="entry name" value="TRANSKETOLASE"/>
    <property type="match status" value="1"/>
</dbReference>
<dbReference type="EMBL" id="MRCX01000374">
    <property type="protein sequence ID" value="RKK65723.1"/>
    <property type="molecule type" value="Genomic_DNA"/>
</dbReference>
<dbReference type="AlphaFoldDB" id="A0A420NHK4"/>
<dbReference type="VEuPathDB" id="FungiDB:FOC4_g10007972"/>
<accession>A0A420NHK4</accession>
<dbReference type="VEuPathDB" id="FungiDB:FOIG_04075"/>
<dbReference type="VEuPathDB" id="FungiDB:FOC1_g10010423"/>
<protein>
    <recommendedName>
        <fullName evidence="5">Transketolase N-terminal domain-containing protein</fullName>
    </recommendedName>
</protein>
<reference evidence="6 7" key="1">
    <citation type="journal article" date="2018" name="Sci. Rep.">
        <title>Characterisation of pathogen-specific regions and novel effector candidates in Fusarium oxysporum f. sp. cepae.</title>
        <authorList>
            <person name="Armitage A.D."/>
            <person name="Taylor A."/>
            <person name="Sobczyk M.K."/>
            <person name="Baxter L."/>
            <person name="Greenfield B.P."/>
            <person name="Bates H.J."/>
            <person name="Wilson F."/>
            <person name="Jackson A.C."/>
            <person name="Ott S."/>
            <person name="Harrison R.J."/>
            <person name="Clarkson J.P."/>
        </authorList>
    </citation>
    <scope>NUCLEOTIDE SEQUENCE [LARGE SCALE GENOMIC DNA]</scope>
    <source>
        <strain evidence="6 7">Fo_A13</strain>
    </source>
</reference>
<sequence length="129" mass="14549">MAPIAITPEVKEPVAFTSIIKSLQNEDPDTIDLVLRQFRCLIADLCQQFNGGHPGGAMGMAAIGVALWKYVMKYSPNNPNCFNRDRFVLSNGHTCLFQYTFLHLTGYKQMTFEQLKSYHQGGDQFNLGR</sequence>
<dbReference type="GO" id="GO:0006098">
    <property type="term" value="P:pentose-phosphate shunt"/>
    <property type="evidence" value="ECO:0007669"/>
    <property type="project" value="TreeGrafter"/>
</dbReference>
<dbReference type="InterPro" id="IPR005474">
    <property type="entry name" value="Transketolase_N"/>
</dbReference>
<dbReference type="Pfam" id="PF00456">
    <property type="entry name" value="Transketolase_N"/>
    <property type="match status" value="1"/>
</dbReference>
<evidence type="ECO:0000313" key="7">
    <source>
        <dbReference type="Proteomes" id="UP000285084"/>
    </source>
</evidence>
<evidence type="ECO:0000256" key="2">
    <source>
        <dbReference type="ARBA" id="ARBA00022679"/>
    </source>
</evidence>
<dbReference type="InterPro" id="IPR033247">
    <property type="entry name" value="Transketolase_fam"/>
</dbReference>
<evidence type="ECO:0000313" key="6">
    <source>
        <dbReference type="EMBL" id="RKK65723.1"/>
    </source>
</evidence>